<feature type="region of interest" description="Disordered" evidence="1">
    <location>
        <begin position="1"/>
        <end position="53"/>
    </location>
</feature>
<dbReference type="Pfam" id="PF06013">
    <property type="entry name" value="WXG100"/>
    <property type="match status" value="1"/>
</dbReference>
<name>A0A6G9Y7M1_9NOCA</name>
<protein>
    <submittedName>
        <fullName evidence="2">WXG100 family type VII secretion target</fullName>
    </submittedName>
</protein>
<evidence type="ECO:0000256" key="1">
    <source>
        <dbReference type="SAM" id="MobiDB-lite"/>
    </source>
</evidence>
<proteinExistence type="predicted"/>
<accession>A0A6G9Y7M1</accession>
<evidence type="ECO:0000313" key="2">
    <source>
        <dbReference type="EMBL" id="QIS09053.1"/>
    </source>
</evidence>
<keyword evidence="3" id="KW-1185">Reference proteome</keyword>
<dbReference type="KEGG" id="nah:F5544_05705"/>
<dbReference type="EMBL" id="CP046172">
    <property type="protein sequence ID" value="QIS09053.1"/>
    <property type="molecule type" value="Genomic_DNA"/>
</dbReference>
<reference evidence="2 3" key="1">
    <citation type="journal article" date="2019" name="ACS Chem. Biol.">
        <title>Identification and Mobilization of a Cryptic Antibiotic Biosynthesis Gene Locus from a Human-Pathogenic Nocardia Isolate.</title>
        <authorList>
            <person name="Herisse M."/>
            <person name="Ishida K."/>
            <person name="Porter J.L."/>
            <person name="Howden B."/>
            <person name="Hertweck C."/>
            <person name="Stinear T.P."/>
            <person name="Pidot S.J."/>
        </authorList>
    </citation>
    <scope>NUCLEOTIDE SEQUENCE [LARGE SCALE GENOMIC DNA]</scope>
    <source>
        <strain evidence="2 3">AUSMDU00012717</strain>
    </source>
</reference>
<dbReference type="InterPro" id="IPR010310">
    <property type="entry name" value="T7SS_ESAT-6-like"/>
</dbReference>
<dbReference type="Proteomes" id="UP000503540">
    <property type="component" value="Chromosome"/>
</dbReference>
<evidence type="ECO:0000313" key="3">
    <source>
        <dbReference type="Proteomes" id="UP000503540"/>
    </source>
</evidence>
<sequence length="151" mass="16858">MIRRGVPETFSKNDGTDQTNYASNQMYRPTGTSTVGRDGIRKEPKMAGSLKASPDALNTFSKTIQQKHSDLLTEIGRVRTAEQTTTATWDGEAKRAFEAFMEQYFTQAQKMNDKLQETAEKIVKAGTQYQDRDDQNAQAVKNVVSSLDLPS</sequence>
<organism evidence="2 3">
    <name type="scientific">Nocardia arthritidis</name>
    <dbReference type="NCBI Taxonomy" id="228602"/>
    <lineage>
        <taxon>Bacteria</taxon>
        <taxon>Bacillati</taxon>
        <taxon>Actinomycetota</taxon>
        <taxon>Actinomycetes</taxon>
        <taxon>Mycobacteriales</taxon>
        <taxon>Nocardiaceae</taxon>
        <taxon>Nocardia</taxon>
    </lineage>
</organism>
<dbReference type="NCBIfam" id="TIGR03930">
    <property type="entry name" value="WXG100_ESAT6"/>
    <property type="match status" value="1"/>
</dbReference>
<dbReference type="InterPro" id="IPR036689">
    <property type="entry name" value="ESAT-6-like_sf"/>
</dbReference>
<dbReference type="AlphaFoldDB" id="A0A6G9Y7M1"/>
<feature type="compositionally biased region" description="Polar residues" evidence="1">
    <location>
        <begin position="10"/>
        <end position="35"/>
    </location>
</feature>
<gene>
    <name evidence="2" type="ORF">F5544_05705</name>
</gene>
<dbReference type="SUPFAM" id="SSF140453">
    <property type="entry name" value="EsxAB dimer-like"/>
    <property type="match status" value="1"/>
</dbReference>
<dbReference type="Gene3D" id="1.10.287.1060">
    <property type="entry name" value="ESAT-6-like"/>
    <property type="match status" value="1"/>
</dbReference>